<dbReference type="GO" id="GO:0045111">
    <property type="term" value="C:intermediate filament cytoskeleton"/>
    <property type="evidence" value="ECO:0007669"/>
    <property type="project" value="TreeGrafter"/>
</dbReference>
<evidence type="ECO:0000313" key="3">
    <source>
        <dbReference type="Ensembl" id="ENSPSTP00000000167.1"/>
    </source>
</evidence>
<sequence length="552" mass="62105">MWRPQPRSGCTDRRRRGGGSGREAAGPDGLEHLMPSGSLCKKKLAKRPGYMRPEAQQQLQFQSLGACKPFSPEEFKHDKRHCEELEDFSLCRQHKNNIEFLGCSSIASSAVVLADGVTMLGTTVNTPGSCKNLSCSKNPWSENVASIYPAETTSKGVSTVSGTRQMNHGTEVSEPQKIHALDQAEVNNNCEYQNRESVSCSVSPRDSFCSSFSFIQLSLNSASGVSDAEIKASVLLHPSSARDLQEPGETTRTQEHAGALCCFSRLSEDLKSENETTANDKLRDCETVSLSDTDATLSYSTDSSDVASAGSSVTSGYESSFTVSDQNWDTLIKRYEPALLDCQLGNWSTLKVKSMILWIQRLQQKAIEAEDYDRADKFRWKLEELEKEKHSLKFQLPSRHPSISSFLDRFVTQVQAVLCWAEDGHRHEETQLWHENRHKLLRSTYQERIQVLAMKRNDLSQEKKCLQKEIEDLRVRLSVLEEKDQQLQREIEEQDRLIQSQDCELTALLGCVSLRELQEISKAVDDTLASSYQIPFSLDLPGTIKRYLNINT</sequence>
<organism evidence="3 4">
    <name type="scientific">Pavo cristatus</name>
    <name type="common">Indian peafowl</name>
    <name type="synonym">Blue peafowl</name>
    <dbReference type="NCBI Taxonomy" id="9049"/>
    <lineage>
        <taxon>Eukaryota</taxon>
        <taxon>Metazoa</taxon>
        <taxon>Chordata</taxon>
        <taxon>Craniata</taxon>
        <taxon>Vertebrata</taxon>
        <taxon>Euteleostomi</taxon>
        <taxon>Archelosauria</taxon>
        <taxon>Archosauria</taxon>
        <taxon>Dinosauria</taxon>
        <taxon>Saurischia</taxon>
        <taxon>Theropoda</taxon>
        <taxon>Coelurosauria</taxon>
        <taxon>Aves</taxon>
        <taxon>Neognathae</taxon>
        <taxon>Galloanserae</taxon>
        <taxon>Galliformes</taxon>
        <taxon>Phasianidae</taxon>
        <taxon>Phasianinae</taxon>
        <taxon>Pavo</taxon>
    </lineage>
</organism>
<protein>
    <recommendedName>
        <fullName evidence="5">DISC1 scaffold protein</fullName>
    </recommendedName>
</protein>
<proteinExistence type="predicted"/>
<feature type="region of interest" description="Disordered" evidence="2">
    <location>
        <begin position="1"/>
        <end position="35"/>
    </location>
</feature>
<keyword evidence="1" id="KW-0175">Coiled coil</keyword>
<dbReference type="PANTHER" id="PTHR14332">
    <property type="entry name" value="DISRUPTED IN SCHIZOPHRENIA 1 PROTEIN"/>
    <property type="match status" value="1"/>
</dbReference>
<dbReference type="GO" id="GO:0001764">
    <property type="term" value="P:neuron migration"/>
    <property type="evidence" value="ECO:0007669"/>
    <property type="project" value="TreeGrafter"/>
</dbReference>
<name>A0A8C9EH03_PAVCR</name>
<keyword evidence="4" id="KW-1185">Reference proteome</keyword>
<evidence type="ECO:0008006" key="5">
    <source>
        <dbReference type="Google" id="ProtNLM"/>
    </source>
</evidence>
<feature type="coiled-coil region" evidence="1">
    <location>
        <begin position="449"/>
        <end position="500"/>
    </location>
</feature>
<evidence type="ECO:0000256" key="2">
    <source>
        <dbReference type="SAM" id="MobiDB-lite"/>
    </source>
</evidence>
<evidence type="ECO:0000256" key="1">
    <source>
        <dbReference type="SAM" id="Coils"/>
    </source>
</evidence>
<dbReference type="GO" id="GO:0005815">
    <property type="term" value="C:microtubule organizing center"/>
    <property type="evidence" value="ECO:0007669"/>
    <property type="project" value="TreeGrafter"/>
</dbReference>
<reference evidence="3" key="2">
    <citation type="submission" date="2025-09" db="UniProtKB">
        <authorList>
            <consortium name="Ensembl"/>
        </authorList>
    </citation>
    <scope>IDENTIFICATION</scope>
</reference>
<dbReference type="GO" id="GO:0005874">
    <property type="term" value="C:microtubule"/>
    <property type="evidence" value="ECO:0007669"/>
    <property type="project" value="TreeGrafter"/>
</dbReference>
<dbReference type="Proteomes" id="UP000694428">
    <property type="component" value="Unplaced"/>
</dbReference>
<dbReference type="InterPro" id="IPR026081">
    <property type="entry name" value="DISC1"/>
</dbReference>
<reference evidence="3" key="1">
    <citation type="submission" date="2025-08" db="UniProtKB">
        <authorList>
            <consortium name="Ensembl"/>
        </authorList>
    </citation>
    <scope>IDENTIFICATION</scope>
</reference>
<dbReference type="AlphaFoldDB" id="A0A8C9EH03"/>
<accession>A0A8C9EH03</accession>
<dbReference type="PANTHER" id="PTHR14332:SF3">
    <property type="entry name" value="DISRUPTED IN SCHIZOPHRENIA 1 PROTEIN"/>
    <property type="match status" value="1"/>
</dbReference>
<dbReference type="Ensembl" id="ENSPSTT00000000181.1">
    <property type="protein sequence ID" value="ENSPSTP00000000167.1"/>
    <property type="gene ID" value="ENSPSTG00000000162.1"/>
</dbReference>
<evidence type="ECO:0000313" key="4">
    <source>
        <dbReference type="Proteomes" id="UP000694428"/>
    </source>
</evidence>
<dbReference type="GO" id="GO:0060271">
    <property type="term" value="P:cilium assembly"/>
    <property type="evidence" value="ECO:0007669"/>
    <property type="project" value="TreeGrafter"/>
</dbReference>